<feature type="disulfide bond" evidence="10">
    <location>
        <begin position="2108"/>
        <end position="2135"/>
    </location>
</feature>
<feature type="disulfide bond" evidence="11">
    <location>
        <begin position="573"/>
        <end position="590"/>
    </location>
</feature>
<dbReference type="CDD" id="cd00055">
    <property type="entry name" value="EGF_Lam"/>
    <property type="match status" value="6"/>
</dbReference>
<evidence type="ECO:0000256" key="12">
    <source>
        <dbReference type="SAM" id="Coils"/>
    </source>
</evidence>
<dbReference type="Pfam" id="PF02210">
    <property type="entry name" value="Laminin_G_2"/>
    <property type="match status" value="4"/>
</dbReference>
<dbReference type="PROSITE" id="PS01248">
    <property type="entry name" value="EGF_LAM_1"/>
    <property type="match status" value="4"/>
</dbReference>
<feature type="domain" description="Laminin G" evidence="14">
    <location>
        <begin position="1367"/>
        <end position="1595"/>
    </location>
</feature>
<dbReference type="InterPro" id="IPR001791">
    <property type="entry name" value="Laminin_G"/>
</dbReference>
<feature type="domain" description="Laminin G" evidence="14">
    <location>
        <begin position="1562"/>
        <end position="1729"/>
    </location>
</feature>
<feature type="disulfide bond" evidence="10">
    <location>
        <begin position="1927"/>
        <end position="1954"/>
    </location>
</feature>
<dbReference type="InterPro" id="IPR013320">
    <property type="entry name" value="ConA-like_dom_sf"/>
</dbReference>
<evidence type="ECO:0000256" key="1">
    <source>
        <dbReference type="ARBA" id="ARBA00004302"/>
    </source>
</evidence>
<dbReference type="CDD" id="cd00110">
    <property type="entry name" value="LamG"/>
    <property type="match status" value="3"/>
</dbReference>
<dbReference type="InterPro" id="IPR000742">
    <property type="entry name" value="EGF"/>
</dbReference>
<keyword evidence="3" id="KW-0272">Extracellular matrix</keyword>
<feature type="domain" description="Laminin G" evidence="14">
    <location>
        <begin position="1780"/>
        <end position="1954"/>
    </location>
</feature>
<keyword evidence="6" id="KW-0084">Basement membrane</keyword>
<dbReference type="GO" id="GO:0009888">
    <property type="term" value="P:tissue development"/>
    <property type="evidence" value="ECO:0007669"/>
    <property type="project" value="TreeGrafter"/>
</dbReference>
<dbReference type="OrthoDB" id="8545473at2759"/>
<feature type="coiled-coil region" evidence="12">
    <location>
        <begin position="1109"/>
        <end position="1185"/>
    </location>
</feature>
<comment type="caution">
    <text evidence="17">The sequence shown here is derived from an EMBL/GenBank/DDBJ whole genome shotgun (WGS) entry which is preliminary data.</text>
</comment>
<evidence type="ECO:0000256" key="13">
    <source>
        <dbReference type="SAM" id="MobiDB-lite"/>
    </source>
</evidence>
<dbReference type="GO" id="GO:0043256">
    <property type="term" value="C:laminin complex"/>
    <property type="evidence" value="ECO:0007669"/>
    <property type="project" value="TreeGrafter"/>
</dbReference>
<dbReference type="Pfam" id="PF24973">
    <property type="entry name" value="EGF_LMN_ATRN"/>
    <property type="match status" value="1"/>
</dbReference>
<proteinExistence type="predicted"/>
<dbReference type="PRINTS" id="PR00011">
    <property type="entry name" value="EGFLAMININ"/>
</dbReference>
<feature type="coiled-coil region" evidence="12">
    <location>
        <begin position="719"/>
        <end position="746"/>
    </location>
</feature>
<feature type="compositionally biased region" description="Polar residues" evidence="13">
    <location>
        <begin position="1730"/>
        <end position="1744"/>
    </location>
</feature>
<feature type="region of interest" description="Disordered" evidence="13">
    <location>
        <begin position="1725"/>
        <end position="1756"/>
    </location>
</feature>
<evidence type="ECO:0000256" key="10">
    <source>
        <dbReference type="PROSITE-ProRule" id="PRU00122"/>
    </source>
</evidence>
<dbReference type="PANTHER" id="PTHR10574">
    <property type="entry name" value="NETRIN/LAMININ-RELATED"/>
    <property type="match status" value="1"/>
</dbReference>
<feature type="domain" description="Laminin EGF-like" evidence="15">
    <location>
        <begin position="108"/>
        <end position="153"/>
    </location>
</feature>
<gene>
    <name evidence="17" type="ORF">ILUMI_23291</name>
</gene>
<feature type="domain" description="Laminin EGF-like" evidence="15">
    <location>
        <begin position="515"/>
        <end position="570"/>
    </location>
</feature>
<keyword evidence="4" id="KW-0732">Signal</keyword>
<evidence type="ECO:0000256" key="11">
    <source>
        <dbReference type="PROSITE-ProRule" id="PRU00460"/>
    </source>
</evidence>
<comment type="caution">
    <text evidence="11">Lacks conserved residue(s) required for the propagation of feature annotation.</text>
</comment>
<feature type="domain" description="Laminin G" evidence="14">
    <location>
        <begin position="1959"/>
        <end position="2135"/>
    </location>
</feature>
<dbReference type="InterPro" id="IPR056863">
    <property type="entry name" value="LMN_ATRN_NET-like_EGF"/>
</dbReference>
<dbReference type="GO" id="GO:0070831">
    <property type="term" value="P:basement membrane assembly"/>
    <property type="evidence" value="ECO:0007669"/>
    <property type="project" value="TreeGrafter"/>
</dbReference>
<dbReference type="SMART" id="SM00282">
    <property type="entry name" value="LamG"/>
    <property type="match status" value="5"/>
</dbReference>
<evidence type="ECO:0000256" key="4">
    <source>
        <dbReference type="ARBA" id="ARBA00022729"/>
    </source>
</evidence>
<dbReference type="SUPFAM" id="SSF57196">
    <property type="entry name" value="EGF/Laminin"/>
    <property type="match status" value="4"/>
</dbReference>
<dbReference type="SMART" id="SM00181">
    <property type="entry name" value="EGF"/>
    <property type="match status" value="5"/>
</dbReference>
<evidence type="ECO:0000259" key="16">
    <source>
        <dbReference type="PROSITE" id="PS51115"/>
    </source>
</evidence>
<feature type="disulfide bond" evidence="11">
    <location>
        <begin position="129"/>
        <end position="138"/>
    </location>
</feature>
<organism evidence="17 18">
    <name type="scientific">Ignelater luminosus</name>
    <name type="common">Cucubano</name>
    <name type="synonym">Pyrophorus luminosus</name>
    <dbReference type="NCBI Taxonomy" id="2038154"/>
    <lineage>
        <taxon>Eukaryota</taxon>
        <taxon>Metazoa</taxon>
        <taxon>Ecdysozoa</taxon>
        <taxon>Arthropoda</taxon>
        <taxon>Hexapoda</taxon>
        <taxon>Insecta</taxon>
        <taxon>Pterygota</taxon>
        <taxon>Neoptera</taxon>
        <taxon>Endopterygota</taxon>
        <taxon>Coleoptera</taxon>
        <taxon>Polyphaga</taxon>
        <taxon>Elateriformia</taxon>
        <taxon>Elateroidea</taxon>
        <taxon>Elateridae</taxon>
        <taxon>Agrypninae</taxon>
        <taxon>Pyrophorini</taxon>
        <taxon>Ignelater</taxon>
    </lineage>
</organism>
<dbReference type="Pfam" id="PF00053">
    <property type="entry name" value="EGF_laminin"/>
    <property type="match status" value="6"/>
</dbReference>
<evidence type="ECO:0000256" key="7">
    <source>
        <dbReference type="ARBA" id="ARBA00023157"/>
    </source>
</evidence>
<evidence type="ECO:0000313" key="17">
    <source>
        <dbReference type="EMBL" id="KAF2882881.1"/>
    </source>
</evidence>
<feature type="disulfide bond" evidence="11">
    <location>
        <begin position="34"/>
        <end position="43"/>
    </location>
</feature>
<feature type="domain" description="Laminin EGF-like" evidence="15">
    <location>
        <begin position="571"/>
        <end position="618"/>
    </location>
</feature>
<dbReference type="Proteomes" id="UP000801492">
    <property type="component" value="Unassembled WGS sequence"/>
</dbReference>
<evidence type="ECO:0000256" key="6">
    <source>
        <dbReference type="ARBA" id="ARBA00022869"/>
    </source>
</evidence>
<dbReference type="Pfam" id="PF00054">
    <property type="entry name" value="Laminin_G_1"/>
    <property type="match status" value="1"/>
</dbReference>
<dbReference type="SMART" id="SM00180">
    <property type="entry name" value="EGF_Lam"/>
    <property type="match status" value="7"/>
</dbReference>
<dbReference type="InterPro" id="IPR002049">
    <property type="entry name" value="LE_dom"/>
</dbReference>
<dbReference type="GO" id="GO:0016477">
    <property type="term" value="P:cell migration"/>
    <property type="evidence" value="ECO:0007669"/>
    <property type="project" value="TreeGrafter"/>
</dbReference>
<feature type="disulfide bond" evidence="11">
    <location>
        <begin position="110"/>
        <end position="127"/>
    </location>
</feature>
<evidence type="ECO:0000256" key="3">
    <source>
        <dbReference type="ARBA" id="ARBA00022530"/>
    </source>
</evidence>
<evidence type="ECO:0000313" key="18">
    <source>
        <dbReference type="Proteomes" id="UP000801492"/>
    </source>
</evidence>
<dbReference type="EMBL" id="VTPC01090586">
    <property type="protein sequence ID" value="KAF2882881.1"/>
    <property type="molecule type" value="Genomic_DNA"/>
</dbReference>
<evidence type="ECO:0000259" key="14">
    <source>
        <dbReference type="PROSITE" id="PS50025"/>
    </source>
</evidence>
<dbReference type="PROSITE" id="PS50027">
    <property type="entry name" value="EGF_LAM_2"/>
    <property type="match status" value="5"/>
</dbReference>
<dbReference type="GO" id="GO:0007411">
    <property type="term" value="P:axon guidance"/>
    <property type="evidence" value="ECO:0007669"/>
    <property type="project" value="TreeGrafter"/>
</dbReference>
<keyword evidence="18" id="KW-1185">Reference proteome</keyword>
<feature type="disulfide bond" evidence="11">
    <location>
        <begin position="571"/>
        <end position="583"/>
    </location>
</feature>
<dbReference type="GO" id="GO:0009887">
    <property type="term" value="P:animal organ morphogenesis"/>
    <property type="evidence" value="ECO:0007669"/>
    <property type="project" value="TreeGrafter"/>
</dbReference>
<dbReference type="InterPro" id="IPR050440">
    <property type="entry name" value="Laminin/Netrin_ECM"/>
</dbReference>
<dbReference type="GO" id="GO:0034446">
    <property type="term" value="P:substrate adhesion-dependent cell spreading"/>
    <property type="evidence" value="ECO:0007669"/>
    <property type="project" value="TreeGrafter"/>
</dbReference>
<keyword evidence="5" id="KW-0677">Repeat</keyword>
<feature type="disulfide bond" evidence="11">
    <location>
        <begin position="541"/>
        <end position="550"/>
    </location>
</feature>
<evidence type="ECO:0000256" key="2">
    <source>
        <dbReference type="ARBA" id="ARBA00022525"/>
    </source>
</evidence>
<evidence type="ECO:0000259" key="15">
    <source>
        <dbReference type="PROSITE" id="PS50027"/>
    </source>
</evidence>
<feature type="disulfide bond" evidence="11">
    <location>
        <begin position="485"/>
        <end position="494"/>
    </location>
</feature>
<dbReference type="PANTHER" id="PTHR10574:SF406">
    <property type="entry name" value="LAMININ SUBUNIT ALPHA 5"/>
    <property type="match status" value="1"/>
</dbReference>
<dbReference type="Pfam" id="PF00052">
    <property type="entry name" value="Laminin_B"/>
    <property type="match status" value="1"/>
</dbReference>
<feature type="coiled-coil region" evidence="12">
    <location>
        <begin position="953"/>
        <end position="1066"/>
    </location>
</feature>
<reference evidence="17" key="1">
    <citation type="submission" date="2019-08" db="EMBL/GenBank/DDBJ databases">
        <title>The genome of the North American firefly Photinus pyralis.</title>
        <authorList>
            <consortium name="Photinus pyralis genome working group"/>
            <person name="Fallon T.R."/>
            <person name="Sander Lower S.E."/>
            <person name="Weng J.-K."/>
        </authorList>
    </citation>
    <scope>NUCLEOTIDE SEQUENCE</scope>
    <source>
        <strain evidence="17">TRF0915ILg1</strain>
        <tissue evidence="17">Whole body</tissue>
    </source>
</reference>
<dbReference type="InterPro" id="IPR000034">
    <property type="entry name" value="Laminin_IV"/>
</dbReference>
<keyword evidence="12" id="KW-0175">Coiled coil</keyword>
<keyword evidence="2" id="KW-0964">Secreted</keyword>
<evidence type="ECO:0000256" key="9">
    <source>
        <dbReference type="ARBA" id="ARBA00023292"/>
    </source>
</evidence>
<name>A0A8K0CCR6_IGNLU</name>
<feature type="disulfide bond" evidence="11">
    <location>
        <begin position="13"/>
        <end position="25"/>
    </location>
</feature>
<feature type="coiled-coil region" evidence="12">
    <location>
        <begin position="811"/>
        <end position="884"/>
    </location>
</feature>
<comment type="subcellular location">
    <subcellularLocation>
        <location evidence="1">Secreted</location>
        <location evidence="1">Extracellular space</location>
        <location evidence="1">Extracellular matrix</location>
        <location evidence="1">Basement membrane</location>
    </subcellularLocation>
</comment>
<feature type="disulfide bond" evidence="11">
    <location>
        <begin position="108"/>
        <end position="120"/>
    </location>
</feature>
<keyword evidence="7 11" id="KW-1015">Disulfide bond</keyword>
<accession>A0A8K0CCR6</accession>
<feature type="domain" description="Laminin EGF-like" evidence="15">
    <location>
        <begin position="466"/>
        <end position="514"/>
    </location>
</feature>
<dbReference type="Gene3D" id="2.10.25.10">
    <property type="entry name" value="Laminin"/>
    <property type="match status" value="7"/>
</dbReference>
<dbReference type="SUPFAM" id="SSF49899">
    <property type="entry name" value="Concanavalin A-like lectins/glucanases"/>
    <property type="match status" value="5"/>
</dbReference>
<keyword evidence="9 11" id="KW-0424">Laminin EGF-like domain</keyword>
<feature type="non-terminal residue" evidence="17">
    <location>
        <position position="1"/>
    </location>
</feature>
<dbReference type="PROSITE" id="PS50025">
    <property type="entry name" value="LAM_G_DOMAIN"/>
    <property type="match status" value="5"/>
</dbReference>
<dbReference type="FunFam" id="2.10.25.10:FF:000209">
    <property type="entry name" value="Laminin subunit alpha 5"/>
    <property type="match status" value="1"/>
</dbReference>
<feature type="disulfide bond" evidence="11">
    <location>
        <begin position="15"/>
        <end position="32"/>
    </location>
</feature>
<keyword evidence="8" id="KW-0325">Glycoprotein</keyword>
<evidence type="ECO:0000256" key="8">
    <source>
        <dbReference type="ARBA" id="ARBA00023180"/>
    </source>
</evidence>
<dbReference type="SMART" id="SM00281">
    <property type="entry name" value="LamB"/>
    <property type="match status" value="1"/>
</dbReference>
<protein>
    <submittedName>
        <fullName evidence="17">Uncharacterized protein</fullName>
    </submittedName>
</protein>
<dbReference type="FunFam" id="2.60.120.200:FF:000200">
    <property type="entry name" value="Laminin subunit alpha-3"/>
    <property type="match status" value="1"/>
</dbReference>
<feature type="domain" description="Laminin G" evidence="14">
    <location>
        <begin position="1184"/>
        <end position="1357"/>
    </location>
</feature>
<dbReference type="FunFam" id="2.10.25.10:FF:000188">
    <property type="entry name" value="Laminin subunit gamma 2"/>
    <property type="match status" value="1"/>
</dbReference>
<dbReference type="PROSITE" id="PS51115">
    <property type="entry name" value="LAMININ_IVA"/>
    <property type="match status" value="1"/>
</dbReference>
<sequence length="2139" mass="243137">DGHWESISGCIKCECDLDGSQANVCNHRTGQCDCKTGVAGLRCDVCSPNYYGFSSTGCKACEPCNKKGHICDPDTGRCICPPYSHGEHCHLCSLNTWGYEPNKGCKPCNCSNSGSLKMQCKLHTGECSCRLGYTGFNCNRCAHGYHGYPRCRRCNCNFSGTDRYEAKCDKDGICQCNEEGECPCKSNVSGIKCNVCKDGTFGLHLENPDGCTQCFCFGRSSKCTEAGLTWGQIRLNTSRVLTVDPIPKIDRTEIESSDKLLVIPGIHGNVTINRYHFDSPLYWKLHPVFNGDRILSYGGYLRFISHTINSRQRLPQDIINHYPLVQIRGQGRIVLEYYPPLPSKNNRHEVRLHESLWKRIYPKETHLSPRELLMVTLQNIQNIFIKASDSADFESLILQDVVLDTAIEIPGSPPPLAKGVEMCECPRQYNSSSCQDPSIGFFRYYTPTSVNGTILIDTFIGQARPCECNGRSNVCNTETGYCSRCKFNTDGRFCEKCAEGYYGNPMAPFGKCEPCPCPSVTQKFAKECTPLTKPNQFICICKPGYTGSKCDKCSSGYYGQLQAPGGTCQPCNCNVEGRASDECDSETGQCNCKPGIVGKQCSQCEKPRHILQRYKCTPCDKCTQWLLDDIDSLSSELYFNTNFLQNGTIEPPWGTLRNLENRYQYLNDKLASYLEDKLLAEELVTNSSINELENRLYRMQDRLKKREPELILKKSKDLLEDTRQIANDIRKRKQDLQKLIETLENFGKSHVSTKEAVKQAKEIMRQINNISKGMKGYPHQEVLQKCEKVKQLIEKMISQPMMDPKQLKDQLSKLSHRVADLENVLAEIEMTNNEVDLKNRANEIHISRLSKKIEDIKRINKNKNDELEDTNKAIKKTYKVLNDTKSIYDLLLFDTEFNDLLQKLQDRDNELSVIDPEKYLDPVLEHVRQLEKNATEYAKLFNLSSKEIDALKASEAYANIKKFIDEAEKAANEAMKEVNSALDTLSPEGKDSIAVNTSISLADSERLEIRVKHQRENLDGIKQRKNNLAFQVSTVDSNNWNNGLQNREQDNTLRDIKNRLSMLNQEKIEDLIGDAIKQTNRIKDIHRRVMDINISKQYELEKPLQTLLNLTTADKLKKLQEQIEVTKKELKNIFERNNTYLSIIKENTAKLDQFKQKNSSIAMKLEELRAQIESAKKTAGEIRISLTGSNCSRWYTLNNLSPTLLTKLTVKFNYTISSEKNSESSLFYMSTISNQFMNLKIVENTLYFEWKLGNKPNQLKYALTQSESYQVDIERIGEYVEMIITSKDTEVAKEKSKNDKSDDETVIFKASPTNLIQIGGAPGIQSGIPGCIRDVFLDGYRIGLWNFYNSSGLCLGCIRNNELTLESTYDFYKGDGYAIISKQLQEKYADPSKFNVQFSLRTFDENALLFLAADPERKNYIAITLKDGYIQYEVHYPNHEDIVLITKQKYNNGEKVRVSAAKVWEKSKKQDIALLKINDDPDSLKEIRKNINSAALLRLKKVNYYFGGVPPGYFLESHGTTALLHTHQSLLGTLDELEAHHIFSDDNINKYSVVKQSGELEFRKAWFEGLGYVELKTKQMKNKLLFLLRTKETDCFIMLMDFAMFLLNNGKLSIKLYNKYNLESNQVINDDEYYLIELVKQKKKKIVFKINGVTQDSVRLDDISTNNDNEKDDGTVKVYIGGLPDSLSNNLEGSSLFSGSISDIIIDNEIIKFNKDTIQTFKGVKIGRSKPQQYHPQRTPNNLQKPDDNKTQTDGGPFNMKEMQNTEGCGKPLNYTFDPNAAKFGDKDNSHVLHYLKDSFWKKDYNLEIEFRTLQPNGMLFLSFGPKQHYNLLEIREGKINFKASGKRKKGIVLPQKVDDGQWYNIIMEAAGLKKKRKLTIAINGYKTKPIRPPKNRVMRELYIGGVSENVTVPSIIRGDLYPFRGCIRGLKINKVPQSLVRDKNTIHHNIGQCFPSIERGSYFGGDAFVIYSKLFHIDKILELSLEFRTTEQNGILLSVSNPRNSPALSIELQNGAIVMTTDNGYGTITNVTNNLSDFALCNNQWHNVTAVYTSTEITINVDGIRKIWVQPDDETLMDELEAPLYIGGLPDYAPAGTLKMKENFKGCIKNMKIGDTMIDWINMEKVTNVLLDSCPMIS</sequence>
<dbReference type="FunFam" id="2.10.25.10:FF:000074">
    <property type="entry name" value="Laminin subunit alpha"/>
    <property type="match status" value="1"/>
</dbReference>
<feature type="disulfide bond" evidence="11">
    <location>
        <begin position="592"/>
        <end position="601"/>
    </location>
</feature>
<feature type="domain" description="Laminin IV type A" evidence="16">
    <location>
        <begin position="225"/>
        <end position="422"/>
    </location>
</feature>
<dbReference type="Gene3D" id="2.60.120.200">
    <property type="match status" value="5"/>
</dbReference>
<feature type="domain" description="Laminin EGF-like" evidence="15">
    <location>
        <begin position="13"/>
        <end position="60"/>
    </location>
</feature>
<evidence type="ECO:0000256" key="5">
    <source>
        <dbReference type="ARBA" id="ARBA00022737"/>
    </source>
</evidence>